<organism evidence="3 4">
    <name type="scientific">Gemmata algarum</name>
    <dbReference type="NCBI Taxonomy" id="2975278"/>
    <lineage>
        <taxon>Bacteria</taxon>
        <taxon>Pseudomonadati</taxon>
        <taxon>Planctomycetota</taxon>
        <taxon>Planctomycetia</taxon>
        <taxon>Gemmatales</taxon>
        <taxon>Gemmataceae</taxon>
        <taxon>Gemmata</taxon>
    </lineage>
</organism>
<evidence type="ECO:0000313" key="3">
    <source>
        <dbReference type="EMBL" id="MDY3563562.1"/>
    </source>
</evidence>
<keyword evidence="2" id="KW-1133">Transmembrane helix</keyword>
<accession>A0ABU5F9W0</accession>
<proteinExistence type="predicted"/>
<evidence type="ECO:0000256" key="2">
    <source>
        <dbReference type="SAM" id="Phobius"/>
    </source>
</evidence>
<feature type="transmembrane region" description="Helical" evidence="2">
    <location>
        <begin position="114"/>
        <end position="140"/>
    </location>
</feature>
<keyword evidence="4" id="KW-1185">Reference proteome</keyword>
<feature type="region of interest" description="Disordered" evidence="1">
    <location>
        <begin position="56"/>
        <end position="108"/>
    </location>
</feature>
<dbReference type="Proteomes" id="UP001272242">
    <property type="component" value="Unassembled WGS sequence"/>
</dbReference>
<reference evidence="4" key="1">
    <citation type="journal article" date="2023" name="Mar. Drugs">
        <title>Gemmata algarum, a Novel Planctomycete Isolated from an Algal Mat, Displays Antimicrobial Activity.</title>
        <authorList>
            <person name="Kumar G."/>
            <person name="Kallscheuer N."/>
            <person name="Kashif M."/>
            <person name="Ahamad S."/>
            <person name="Jagadeeshwari U."/>
            <person name="Pannikurungottu S."/>
            <person name="Haufschild T."/>
            <person name="Kabuu M."/>
            <person name="Sasikala C."/>
            <person name="Jogler C."/>
            <person name="Ramana C."/>
        </authorList>
    </citation>
    <scope>NUCLEOTIDE SEQUENCE [LARGE SCALE GENOMIC DNA]</scope>
    <source>
        <strain evidence="4">JC673</strain>
    </source>
</reference>
<feature type="compositionally biased region" description="Low complexity" evidence="1">
    <location>
        <begin position="61"/>
        <end position="72"/>
    </location>
</feature>
<keyword evidence="2" id="KW-0472">Membrane</keyword>
<name>A0ABU5F9W0_9BACT</name>
<dbReference type="EMBL" id="JAXBLV010000244">
    <property type="protein sequence ID" value="MDY3563562.1"/>
    <property type="molecule type" value="Genomic_DNA"/>
</dbReference>
<protein>
    <submittedName>
        <fullName evidence="3">Zinc-ribbon domain-containing protein</fullName>
    </submittedName>
</protein>
<keyword evidence="2" id="KW-0812">Transmembrane</keyword>
<comment type="caution">
    <text evidence="3">The sequence shown here is derived from an EMBL/GenBank/DDBJ whole genome shotgun (WGS) entry which is preliminary data.</text>
</comment>
<gene>
    <name evidence="3" type="ORF">R5W23_005176</name>
</gene>
<dbReference type="RefSeq" id="WP_320689739.1">
    <property type="nucleotide sequence ID" value="NZ_JAXBLV010000244.1"/>
</dbReference>
<evidence type="ECO:0000256" key="1">
    <source>
        <dbReference type="SAM" id="MobiDB-lite"/>
    </source>
</evidence>
<evidence type="ECO:0000313" key="4">
    <source>
        <dbReference type="Proteomes" id="UP001272242"/>
    </source>
</evidence>
<sequence>MSIPVSCPNCSAKLNAPAAAAGKRVKCPKCQTACSVPPSAFEVVNDAPPAFEVVDDDASLPIARPSTRAAARPRGEPIPGPDAGDATPTRAMRRPRSGDAADEPDAPPKRKRALVGLLVGCLLVFLLMAGGGAFGVYWAVKRYRATHLAPAPETVSLDNWEEYTEPGNVFKARFPGAPERKDWKPNGNVKVTSDIREYRAGGSALGKPSVSFFAGYVRFADNVRPSEIEDAKKWLTTLCAAPLEFGGTPMTTKVTVGGREWDENKMVVYNSVGSTGVVRWHLAGSTLHLIGYRAQNQAPPADAVAQFFDAHVVLGGDPGDPDPDPATPDVWPAYTSPGNFKAAFPGDSKAMSADTLDGAKATEFREYTVKAPGGWTRTYFAGFVRFAAAPTYPQRERVARFVQQQGVPNSSNGRRRVDFGGWPLGEEHRMDVRKSRELYGTSGIVRYVQAGDTIYAAGIKSPRMPRDKEVEQFFGAFEILAAKPGPLDRLLAPDWAEHRPADGAFRAAMPKNVHRVPPLPYDAAPAGVKIKSLEWYRADELDTTFLVGVVRFLPDTAEADRQKVVDALARFQAVYVGKPTVYTDKNVSWAGRDAIDRTYPDSASTARITCGNDAAYIAVIKRTTHPSDMKPTVYDAISPSVVQAFLDSFSFDKNAPPLVPPKPVEWTAYKSGEGFGPSFAAQVPPVKSTSRRSLRLTASQKQTFQSVWIHRITDGPAALTVLAIEFVPGTTAAARQTALNSLADSVMGPAQGAKLSAQNKITWGGRDALEHVYTPDDLCACRQTHNETTGYIAGAYALDGKLDAAKAKRFLDSITFPK</sequence>